<organism evidence="3 4">
    <name type="scientific">Serendipita indica (strain DSM 11827)</name>
    <name type="common">Root endophyte fungus</name>
    <name type="synonym">Piriformospora indica</name>
    <dbReference type="NCBI Taxonomy" id="1109443"/>
    <lineage>
        <taxon>Eukaryota</taxon>
        <taxon>Fungi</taxon>
        <taxon>Dikarya</taxon>
        <taxon>Basidiomycota</taxon>
        <taxon>Agaricomycotina</taxon>
        <taxon>Agaricomycetes</taxon>
        <taxon>Sebacinales</taxon>
        <taxon>Serendipitaceae</taxon>
        <taxon>Serendipita</taxon>
    </lineage>
</organism>
<dbReference type="InterPro" id="IPR036638">
    <property type="entry name" value="HLH_DNA-bd_sf"/>
</dbReference>
<feature type="compositionally biased region" description="Low complexity" evidence="1">
    <location>
        <begin position="361"/>
        <end position="372"/>
    </location>
</feature>
<dbReference type="GO" id="GO:0046983">
    <property type="term" value="F:protein dimerization activity"/>
    <property type="evidence" value="ECO:0007669"/>
    <property type="project" value="InterPro"/>
</dbReference>
<dbReference type="AlphaFoldDB" id="G4TWM9"/>
<dbReference type="OrthoDB" id="5344169at2759"/>
<dbReference type="InParanoid" id="G4TWM9"/>
<feature type="compositionally biased region" description="Basic and acidic residues" evidence="1">
    <location>
        <begin position="506"/>
        <end position="516"/>
    </location>
</feature>
<evidence type="ECO:0000259" key="2">
    <source>
        <dbReference type="PROSITE" id="PS50888"/>
    </source>
</evidence>
<dbReference type="Gene3D" id="4.10.280.10">
    <property type="entry name" value="Helix-loop-helix DNA-binding domain"/>
    <property type="match status" value="1"/>
</dbReference>
<feature type="region of interest" description="Disordered" evidence="1">
    <location>
        <begin position="231"/>
        <end position="273"/>
    </location>
</feature>
<feature type="region of interest" description="Disordered" evidence="1">
    <location>
        <begin position="533"/>
        <end position="568"/>
    </location>
</feature>
<evidence type="ECO:0000256" key="1">
    <source>
        <dbReference type="SAM" id="MobiDB-lite"/>
    </source>
</evidence>
<feature type="region of interest" description="Disordered" evidence="1">
    <location>
        <begin position="17"/>
        <end position="66"/>
    </location>
</feature>
<dbReference type="Pfam" id="PF00010">
    <property type="entry name" value="HLH"/>
    <property type="match status" value="1"/>
</dbReference>
<keyword evidence="4" id="KW-1185">Reference proteome</keyword>
<dbReference type="SMART" id="SM00353">
    <property type="entry name" value="HLH"/>
    <property type="match status" value="1"/>
</dbReference>
<feature type="compositionally biased region" description="Basic and acidic residues" evidence="1">
    <location>
        <begin position="251"/>
        <end position="263"/>
    </location>
</feature>
<sequence length="661" mass="70433">MDTSTAEFNIDLTSFGIRDYVPDTDGGSGLFDERNSREKARQPQQQRSQSSTSTHGITHGYYGHPPVEEMSAEFPPTSMPTLGAPALSIEQLNALLNMSLGQSNMAHGENGGLPNADTLKEQLAQQMRLQQLQQLQNHILQQQIQLLTAGARGFSQKDAQQLLTPASTNIRSASQSTQVSPNILPPGMFHPGGSDYHGQRSTHFDPHNTMSAPASLAFDMNARGIPQSPASDFLTPLTSPVFPPTSPQRKRTAESFEGDHHDGTSTGGPRKRLAHANSFGNMGLNLGMTSVSPALLSSASKHRHTNSAIDTPSPIDLSMPPPVAPGYLGGMPAETSYPRSHLSMSTMNTDTEMTMPLTIQGSRRPSLSGPSSKGTTTNVSPDLLPATPSLLMNMGNLSLPPGLIPPMINDGTNRGSGPPSAQPSVPSSPARKSKTLTRSRAASAAASTNEPSSSTQTSTTTAMSSKPRRAAAAAASSRTAAAVSANSSSLRNSGNSAFGGPKLKSTHKDAEQKRRDSLKTSFDELRALLPPIPLSASGFGADDSDEAPLPGAMPPRGPPRGDGSGPNKGVSKLVLLRCGNEFIRDLVGRVERRDVEIERLRAECRRLRGVVGVMGSGAPYAEFGGEEIVDLDKDLEKEDEWYREERRRAKKKRADAIEEES</sequence>
<dbReference type="PROSITE" id="PS50888">
    <property type="entry name" value="BHLH"/>
    <property type="match status" value="1"/>
</dbReference>
<dbReference type="HOGENOM" id="CLU_020171_0_0_1"/>
<feature type="compositionally biased region" description="Low complexity" evidence="1">
    <location>
        <begin position="42"/>
        <end position="54"/>
    </location>
</feature>
<reference evidence="3 4" key="1">
    <citation type="journal article" date="2011" name="PLoS Pathog.">
        <title>Endophytic Life Strategies Decoded by Genome and Transcriptome Analyses of the Mutualistic Root Symbiont Piriformospora indica.</title>
        <authorList>
            <person name="Zuccaro A."/>
            <person name="Lahrmann U."/>
            <person name="Guldener U."/>
            <person name="Langen G."/>
            <person name="Pfiffi S."/>
            <person name="Biedenkopf D."/>
            <person name="Wong P."/>
            <person name="Samans B."/>
            <person name="Grimm C."/>
            <person name="Basiewicz M."/>
            <person name="Murat C."/>
            <person name="Martin F."/>
            <person name="Kogel K.H."/>
        </authorList>
    </citation>
    <scope>NUCLEOTIDE SEQUENCE [LARGE SCALE GENOMIC DNA]</scope>
    <source>
        <strain evidence="3 4">DSM 11827</strain>
    </source>
</reference>
<dbReference type="eggNOG" id="ENOG502S7T4">
    <property type="taxonomic scope" value="Eukaryota"/>
</dbReference>
<dbReference type="SUPFAM" id="SSF47459">
    <property type="entry name" value="HLH, helix-loop-helix DNA-binding domain"/>
    <property type="match status" value="1"/>
</dbReference>
<comment type="caution">
    <text evidence="3">The sequence shown here is derived from an EMBL/GenBank/DDBJ whole genome shotgun (WGS) entry which is preliminary data.</text>
</comment>
<dbReference type="InterPro" id="IPR011598">
    <property type="entry name" value="bHLH_dom"/>
</dbReference>
<dbReference type="STRING" id="1109443.G4TWM9"/>
<accession>G4TWM9</accession>
<feature type="region of interest" description="Disordered" evidence="1">
    <location>
        <begin position="360"/>
        <end position="386"/>
    </location>
</feature>
<evidence type="ECO:0000313" key="4">
    <source>
        <dbReference type="Proteomes" id="UP000007148"/>
    </source>
</evidence>
<proteinExistence type="predicted"/>
<evidence type="ECO:0000313" key="3">
    <source>
        <dbReference type="EMBL" id="CCA75722.1"/>
    </source>
</evidence>
<dbReference type="Proteomes" id="UP000007148">
    <property type="component" value="Unassembled WGS sequence"/>
</dbReference>
<feature type="domain" description="BHLH" evidence="2">
    <location>
        <begin position="502"/>
        <end position="586"/>
    </location>
</feature>
<dbReference type="EMBL" id="CAFZ01000506">
    <property type="protein sequence ID" value="CCA75722.1"/>
    <property type="molecule type" value="Genomic_DNA"/>
</dbReference>
<feature type="compositionally biased region" description="Low complexity" evidence="1">
    <location>
        <begin position="438"/>
        <end position="496"/>
    </location>
</feature>
<feature type="region of interest" description="Disordered" evidence="1">
    <location>
        <begin position="402"/>
        <end position="516"/>
    </location>
</feature>
<feature type="compositionally biased region" description="Basic and acidic residues" evidence="1">
    <location>
        <begin position="31"/>
        <end position="41"/>
    </location>
</feature>
<gene>
    <name evidence="3" type="ORF">PIIN_09712</name>
</gene>
<dbReference type="OMA" id="MFTESET"/>
<feature type="compositionally biased region" description="Low complexity" evidence="1">
    <location>
        <begin position="415"/>
        <end position="430"/>
    </location>
</feature>
<name>G4TWM9_SERID</name>
<protein>
    <recommendedName>
        <fullName evidence="2">BHLH domain-containing protein</fullName>
    </recommendedName>
</protein>